<feature type="chain" id="PRO_5032410851" evidence="2">
    <location>
        <begin position="19"/>
        <end position="79"/>
    </location>
</feature>
<keyword evidence="1" id="KW-0472">Membrane</keyword>
<keyword evidence="1" id="KW-1133">Transmembrane helix</keyword>
<evidence type="ECO:0000256" key="2">
    <source>
        <dbReference type="SAM" id="SignalP"/>
    </source>
</evidence>
<dbReference type="AlphaFoldDB" id="A0A8B6CEL6"/>
<keyword evidence="2" id="KW-0732">Signal</keyword>
<comment type="caution">
    <text evidence="3">The sequence shown here is derived from an EMBL/GenBank/DDBJ whole genome shotgun (WGS) entry which is preliminary data.</text>
</comment>
<keyword evidence="1" id="KW-0812">Transmembrane</keyword>
<proteinExistence type="predicted"/>
<feature type="transmembrane region" description="Helical" evidence="1">
    <location>
        <begin position="56"/>
        <end position="76"/>
    </location>
</feature>
<organism evidence="3 4">
    <name type="scientific">Mytilus galloprovincialis</name>
    <name type="common">Mediterranean mussel</name>
    <dbReference type="NCBI Taxonomy" id="29158"/>
    <lineage>
        <taxon>Eukaryota</taxon>
        <taxon>Metazoa</taxon>
        <taxon>Spiralia</taxon>
        <taxon>Lophotrochozoa</taxon>
        <taxon>Mollusca</taxon>
        <taxon>Bivalvia</taxon>
        <taxon>Autobranchia</taxon>
        <taxon>Pteriomorphia</taxon>
        <taxon>Mytilida</taxon>
        <taxon>Mytiloidea</taxon>
        <taxon>Mytilidae</taxon>
        <taxon>Mytilinae</taxon>
        <taxon>Mytilus</taxon>
    </lineage>
</organism>
<sequence>FLASSTMKSLLYLIRCLCLHTRWNLLCIHALYVTMYKDKYFNIYHFKMARGLEVKMIQITNLFSTMVLFSICHGVLSFN</sequence>
<evidence type="ECO:0000256" key="1">
    <source>
        <dbReference type="SAM" id="Phobius"/>
    </source>
</evidence>
<reference evidence="3" key="1">
    <citation type="submission" date="2018-11" db="EMBL/GenBank/DDBJ databases">
        <authorList>
            <person name="Alioto T."/>
            <person name="Alioto T."/>
        </authorList>
    </citation>
    <scope>NUCLEOTIDE SEQUENCE</scope>
</reference>
<dbReference type="EMBL" id="UYJE01001606">
    <property type="protein sequence ID" value="VDI03493.1"/>
    <property type="molecule type" value="Genomic_DNA"/>
</dbReference>
<feature type="non-terminal residue" evidence="3">
    <location>
        <position position="79"/>
    </location>
</feature>
<gene>
    <name evidence="3" type="ORF">MGAL_10B006893</name>
</gene>
<dbReference type="Proteomes" id="UP000596742">
    <property type="component" value="Unassembled WGS sequence"/>
</dbReference>
<feature type="transmembrane region" description="Helical" evidence="1">
    <location>
        <begin position="12"/>
        <end position="35"/>
    </location>
</feature>
<evidence type="ECO:0000313" key="3">
    <source>
        <dbReference type="EMBL" id="VDI03493.1"/>
    </source>
</evidence>
<evidence type="ECO:0000313" key="4">
    <source>
        <dbReference type="Proteomes" id="UP000596742"/>
    </source>
</evidence>
<name>A0A8B6CEL6_MYTGA</name>
<feature type="signal peptide" evidence="2">
    <location>
        <begin position="1"/>
        <end position="18"/>
    </location>
</feature>
<protein>
    <submittedName>
        <fullName evidence="3">Uncharacterized protein</fullName>
    </submittedName>
</protein>
<feature type="non-terminal residue" evidence="3">
    <location>
        <position position="1"/>
    </location>
</feature>
<keyword evidence="4" id="KW-1185">Reference proteome</keyword>
<accession>A0A8B6CEL6</accession>